<proteinExistence type="inferred from homology"/>
<dbReference type="EC" id="1.5.1.2" evidence="4"/>
<evidence type="ECO:0000313" key="16">
    <source>
        <dbReference type="EMBL" id="CAH0553752.1"/>
    </source>
</evidence>
<evidence type="ECO:0000256" key="12">
    <source>
        <dbReference type="ARBA" id="ARBA00052690"/>
    </source>
</evidence>
<dbReference type="AlphaFoldDB" id="A0A9P0FHL7"/>
<evidence type="ECO:0000256" key="2">
    <source>
        <dbReference type="ARBA" id="ARBA00005205"/>
    </source>
</evidence>
<dbReference type="GO" id="GO:0055129">
    <property type="term" value="P:L-proline biosynthetic process"/>
    <property type="evidence" value="ECO:0007669"/>
    <property type="project" value="TreeGrafter"/>
</dbReference>
<dbReference type="FunFam" id="1.10.3730.10:FF:000001">
    <property type="entry name" value="Pyrroline-5-carboxylate reductase"/>
    <property type="match status" value="1"/>
</dbReference>
<dbReference type="PANTHER" id="PTHR11645:SF69">
    <property type="entry name" value="PYRROLINE-5-CARBOXYLATE REDUCTASE"/>
    <property type="match status" value="1"/>
</dbReference>
<evidence type="ECO:0000256" key="6">
    <source>
        <dbReference type="ARBA" id="ARBA00022490"/>
    </source>
</evidence>
<protein>
    <recommendedName>
        <fullName evidence="5">Pyrroline-5-carboxylate reductase</fullName>
        <ecNumber evidence="4">1.5.1.2</ecNumber>
    </recommendedName>
</protein>
<dbReference type="Pfam" id="PF03807">
    <property type="entry name" value="F420_oxidored"/>
    <property type="match status" value="1"/>
</dbReference>
<feature type="domain" description="Pyrroline-5-carboxylate reductase dimerisation" evidence="15">
    <location>
        <begin position="194"/>
        <end position="298"/>
    </location>
</feature>
<comment type="catalytic activity">
    <reaction evidence="11">
        <text>L-proline + NAD(+) = (S)-1-pyrroline-5-carboxylate + NADH + 2 H(+)</text>
        <dbReference type="Rhea" id="RHEA:14105"/>
        <dbReference type="ChEBI" id="CHEBI:15378"/>
        <dbReference type="ChEBI" id="CHEBI:17388"/>
        <dbReference type="ChEBI" id="CHEBI:57540"/>
        <dbReference type="ChEBI" id="CHEBI:57945"/>
        <dbReference type="ChEBI" id="CHEBI:60039"/>
        <dbReference type="EC" id="1.5.1.2"/>
    </reaction>
</comment>
<accession>A0A9P0FHL7</accession>
<dbReference type="GO" id="GO:0005737">
    <property type="term" value="C:cytoplasm"/>
    <property type="evidence" value="ECO:0007669"/>
    <property type="project" value="UniProtKB-SubCell"/>
</dbReference>
<comment type="pathway">
    <text evidence="2">Amino-acid biosynthesis; L-proline biosynthesis; L-proline from L-glutamate 5-semialdehyde: step 1/1.</text>
</comment>
<dbReference type="Gene3D" id="1.10.3730.10">
    <property type="entry name" value="ProC C-terminal domain-like"/>
    <property type="match status" value="1"/>
</dbReference>
<feature type="binding site" evidence="13">
    <location>
        <position position="83"/>
    </location>
    <ligand>
        <name>NADPH</name>
        <dbReference type="ChEBI" id="CHEBI:57783"/>
    </ligand>
</feature>
<dbReference type="HAMAP" id="MF_01925">
    <property type="entry name" value="P5C_reductase"/>
    <property type="match status" value="1"/>
</dbReference>
<dbReference type="PANTHER" id="PTHR11645">
    <property type="entry name" value="PYRROLINE-5-CARBOXYLATE REDUCTASE"/>
    <property type="match status" value="1"/>
</dbReference>
<evidence type="ECO:0000256" key="9">
    <source>
        <dbReference type="ARBA" id="ARBA00022857"/>
    </source>
</evidence>
<dbReference type="PIRSF" id="PIRSF000193">
    <property type="entry name" value="Pyrrol-5-carb_rd"/>
    <property type="match status" value="1"/>
</dbReference>
<dbReference type="InterPro" id="IPR036291">
    <property type="entry name" value="NAD(P)-bd_dom_sf"/>
</dbReference>
<dbReference type="InterPro" id="IPR029036">
    <property type="entry name" value="P5CR_dimer"/>
</dbReference>
<gene>
    <name evidence="16" type="ORF">MELIAE_LOCUS5666</name>
</gene>
<feature type="domain" description="Pyrroline-5-carboxylate reductase catalytic N-terminal" evidence="14">
    <location>
        <begin position="31"/>
        <end position="129"/>
    </location>
</feature>
<dbReference type="SUPFAM" id="SSF48179">
    <property type="entry name" value="6-phosphogluconate dehydrogenase C-terminal domain-like"/>
    <property type="match status" value="1"/>
</dbReference>
<evidence type="ECO:0000256" key="5">
    <source>
        <dbReference type="ARBA" id="ARBA00021413"/>
    </source>
</evidence>
<keyword evidence="8" id="KW-0641">Proline biosynthesis</keyword>
<comment type="subcellular location">
    <subcellularLocation>
        <location evidence="1">Cytoplasm</location>
    </subcellularLocation>
</comment>
<evidence type="ECO:0000256" key="3">
    <source>
        <dbReference type="ARBA" id="ARBA00005525"/>
    </source>
</evidence>
<dbReference type="EMBL" id="OV121134">
    <property type="protein sequence ID" value="CAH0553752.1"/>
    <property type="molecule type" value="Genomic_DNA"/>
</dbReference>
<evidence type="ECO:0000256" key="10">
    <source>
        <dbReference type="ARBA" id="ARBA00023002"/>
    </source>
</evidence>
<dbReference type="NCBIfam" id="TIGR00112">
    <property type="entry name" value="proC"/>
    <property type="match status" value="1"/>
</dbReference>
<name>A0A9P0FHL7_BRAAE</name>
<keyword evidence="17" id="KW-1185">Reference proteome</keyword>
<evidence type="ECO:0000313" key="17">
    <source>
        <dbReference type="Proteomes" id="UP001154078"/>
    </source>
</evidence>
<keyword evidence="6" id="KW-0963">Cytoplasm</keyword>
<evidence type="ECO:0000256" key="8">
    <source>
        <dbReference type="ARBA" id="ARBA00022650"/>
    </source>
</evidence>
<dbReference type="InterPro" id="IPR008927">
    <property type="entry name" value="6-PGluconate_DH-like_C_sf"/>
</dbReference>
<evidence type="ECO:0000256" key="11">
    <source>
        <dbReference type="ARBA" id="ARBA00050547"/>
    </source>
</evidence>
<dbReference type="Pfam" id="PF14748">
    <property type="entry name" value="P5CR_dimer"/>
    <property type="match status" value="1"/>
</dbReference>
<dbReference type="InterPro" id="IPR028939">
    <property type="entry name" value="P5C_Rdtase_cat_N"/>
</dbReference>
<sequence length="303" mass="32619">MSFRAGKLFVFTGKLCSHKSRNFCSQKISQKIGFIGDGNMAKAICKSIKNKGLIEYSQTYVSSPYIKNLDMWKEWGSNVTTDNALVANESDIVLLAVKPHILTEALKEIADSPLKSKIKNKLFISILAGTTVKDLEKMLSIFEGSRVVRVMPNTPMIVGQGCTVYCAGSSATNEDLEIVHRILEVTGMCQKVPEHMINAIGAVSASGPAFVYMFIEALSDGGVKMGLHRQMATEFAAQTVMGSAKMVLETSKHMGVLKDEVCSAGGQTIAGIHALERGGARGTIMDAVEAAALRAAELGKHDK</sequence>
<keyword evidence="10" id="KW-0560">Oxidoreductase</keyword>
<evidence type="ECO:0000256" key="1">
    <source>
        <dbReference type="ARBA" id="ARBA00004496"/>
    </source>
</evidence>
<evidence type="ECO:0000259" key="15">
    <source>
        <dbReference type="Pfam" id="PF14748"/>
    </source>
</evidence>
<dbReference type="InterPro" id="IPR000304">
    <property type="entry name" value="Pyrroline-COOH_reductase"/>
</dbReference>
<feature type="binding site" evidence="13">
    <location>
        <begin position="96"/>
        <end position="99"/>
    </location>
    <ligand>
        <name>NADP(+)</name>
        <dbReference type="ChEBI" id="CHEBI:58349"/>
    </ligand>
</feature>
<feature type="binding site" evidence="13">
    <location>
        <position position="63"/>
    </location>
    <ligand>
        <name>NADP(+)</name>
        <dbReference type="ChEBI" id="CHEBI:58349"/>
    </ligand>
</feature>
<dbReference type="OrthoDB" id="10263291at2759"/>
<dbReference type="GO" id="GO:0004735">
    <property type="term" value="F:pyrroline-5-carboxylate reductase activity"/>
    <property type="evidence" value="ECO:0007669"/>
    <property type="project" value="UniProtKB-EC"/>
</dbReference>
<dbReference type="Gene3D" id="3.40.50.720">
    <property type="entry name" value="NAD(P)-binding Rossmann-like Domain"/>
    <property type="match status" value="1"/>
</dbReference>
<comment type="similarity">
    <text evidence="3">Belongs to the pyrroline-5-carboxylate reductase family.</text>
</comment>
<keyword evidence="7" id="KW-0028">Amino-acid biosynthesis</keyword>
<feature type="binding site" evidence="13">
    <location>
        <begin position="35"/>
        <end position="40"/>
    </location>
    <ligand>
        <name>NADP(+)</name>
        <dbReference type="ChEBI" id="CHEBI:58349"/>
    </ligand>
</feature>
<dbReference type="Proteomes" id="UP001154078">
    <property type="component" value="Chromosome 3"/>
</dbReference>
<evidence type="ECO:0000259" key="14">
    <source>
        <dbReference type="Pfam" id="PF03807"/>
    </source>
</evidence>
<evidence type="ECO:0000256" key="7">
    <source>
        <dbReference type="ARBA" id="ARBA00022605"/>
    </source>
</evidence>
<comment type="catalytic activity">
    <reaction evidence="12">
        <text>L-proline + NADP(+) = (S)-1-pyrroline-5-carboxylate + NADPH + 2 H(+)</text>
        <dbReference type="Rhea" id="RHEA:14109"/>
        <dbReference type="ChEBI" id="CHEBI:15378"/>
        <dbReference type="ChEBI" id="CHEBI:17388"/>
        <dbReference type="ChEBI" id="CHEBI:57783"/>
        <dbReference type="ChEBI" id="CHEBI:58349"/>
        <dbReference type="ChEBI" id="CHEBI:60039"/>
        <dbReference type="EC" id="1.5.1.2"/>
    </reaction>
</comment>
<evidence type="ECO:0000256" key="13">
    <source>
        <dbReference type="PIRSR" id="PIRSR000193-1"/>
    </source>
</evidence>
<dbReference type="SUPFAM" id="SSF51735">
    <property type="entry name" value="NAD(P)-binding Rossmann-fold domains"/>
    <property type="match status" value="1"/>
</dbReference>
<keyword evidence="9 13" id="KW-0521">NADP</keyword>
<dbReference type="FunFam" id="3.40.50.720:FF:000190">
    <property type="entry name" value="Pyrroline-5-carboxylate reductase"/>
    <property type="match status" value="1"/>
</dbReference>
<organism evidence="16 17">
    <name type="scientific">Brassicogethes aeneus</name>
    <name type="common">Rape pollen beetle</name>
    <name type="synonym">Meligethes aeneus</name>
    <dbReference type="NCBI Taxonomy" id="1431903"/>
    <lineage>
        <taxon>Eukaryota</taxon>
        <taxon>Metazoa</taxon>
        <taxon>Ecdysozoa</taxon>
        <taxon>Arthropoda</taxon>
        <taxon>Hexapoda</taxon>
        <taxon>Insecta</taxon>
        <taxon>Pterygota</taxon>
        <taxon>Neoptera</taxon>
        <taxon>Endopterygota</taxon>
        <taxon>Coleoptera</taxon>
        <taxon>Polyphaga</taxon>
        <taxon>Cucujiformia</taxon>
        <taxon>Nitidulidae</taxon>
        <taxon>Meligethinae</taxon>
        <taxon>Brassicogethes</taxon>
    </lineage>
</organism>
<evidence type="ECO:0000256" key="4">
    <source>
        <dbReference type="ARBA" id="ARBA00012855"/>
    </source>
</evidence>
<reference evidence="16" key="1">
    <citation type="submission" date="2021-12" db="EMBL/GenBank/DDBJ databases">
        <authorList>
            <person name="King R."/>
        </authorList>
    </citation>
    <scope>NUCLEOTIDE SEQUENCE</scope>
</reference>